<name>A0A4V5UTA4_9BACT</name>
<keyword evidence="3" id="KW-1185">Reference proteome</keyword>
<proteinExistence type="predicted"/>
<protein>
    <submittedName>
        <fullName evidence="2">DUF2281 domain-containing protein</fullName>
    </submittedName>
</protein>
<reference evidence="2 3" key="1">
    <citation type="submission" date="2019-05" db="EMBL/GenBank/DDBJ databases">
        <title>Panacibacter sp. strain 17mud1-8 Genome sequencing and assembly.</title>
        <authorList>
            <person name="Chhetri G."/>
        </authorList>
    </citation>
    <scope>NUCLEOTIDE SEQUENCE [LARGE SCALE GENOMIC DNA]</scope>
    <source>
        <strain evidence="2 3">17mud1-8</strain>
    </source>
</reference>
<gene>
    <name evidence="2" type="ORF">FC093_23205</name>
</gene>
<evidence type="ECO:0000313" key="3">
    <source>
        <dbReference type="Proteomes" id="UP000305848"/>
    </source>
</evidence>
<dbReference type="InterPro" id="IPR018739">
    <property type="entry name" value="DUF2281"/>
</dbReference>
<feature type="domain" description="DUF2281" evidence="1">
    <location>
        <begin position="5"/>
        <end position="66"/>
    </location>
</feature>
<sequence length="67" mass="7897">MTDLQLYSELSSLPTDLKKEVQDFIEFLKTKARKQNASKQRKFGAAKGFFKMHADFDEPLEDFKDYM</sequence>
<dbReference type="OrthoDB" id="9801704at2"/>
<comment type="caution">
    <text evidence="2">The sequence shown here is derived from an EMBL/GenBank/DDBJ whole genome shotgun (WGS) entry which is preliminary data.</text>
</comment>
<dbReference type="EMBL" id="SZQL01000043">
    <property type="protein sequence ID" value="TKK64143.1"/>
    <property type="molecule type" value="Genomic_DNA"/>
</dbReference>
<dbReference type="Proteomes" id="UP000305848">
    <property type="component" value="Unassembled WGS sequence"/>
</dbReference>
<accession>A0A4V5UTA4</accession>
<organism evidence="2 3">
    <name type="scientific">Ilyomonas limi</name>
    <dbReference type="NCBI Taxonomy" id="2575867"/>
    <lineage>
        <taxon>Bacteria</taxon>
        <taxon>Pseudomonadati</taxon>
        <taxon>Bacteroidota</taxon>
        <taxon>Chitinophagia</taxon>
        <taxon>Chitinophagales</taxon>
        <taxon>Chitinophagaceae</taxon>
        <taxon>Ilyomonas</taxon>
    </lineage>
</organism>
<evidence type="ECO:0000259" key="1">
    <source>
        <dbReference type="Pfam" id="PF10047"/>
    </source>
</evidence>
<evidence type="ECO:0000313" key="2">
    <source>
        <dbReference type="EMBL" id="TKK64143.1"/>
    </source>
</evidence>
<dbReference type="Pfam" id="PF10047">
    <property type="entry name" value="DUF2281"/>
    <property type="match status" value="1"/>
</dbReference>
<dbReference type="AlphaFoldDB" id="A0A4V5UTA4"/>